<sequence length="628" mass="70346">MAFIIQSQTTYSNTLQFPLSTNPKPNPFLPLIPPYTEGPTTSFTLSLSLSLALSAAAKYLHCTSVPLEIQGVRSFASRNDSSESHSRTSGYHALTFGQLRDWKPHNVLTLEQDVLSMAACVASPFSSKLHLQKAAVREGAYFNQTTSFKTVQSRNCSRNQCQLVRFSAWNMFEPNASGTTQCKIGSRLQVTFIKCIGLGALVDLDGIADSNLVPAVDRVLLMASIFLTYTAGIVSFGKPSTSYEKINSDKKVIFESSNNYGSVVKENYKLDSKYTFNAVRGKLLNSLNALEQKAYSGDIILHSAKQTLSLNAIAGPPKLRLLWAAFQAVEEQVKNISSTRSVGMDDNFFSEFIQRSCHSICNTWLEDEYSLLKGNFDKELVSVILEKVKQDNSIVQSITRSGKKDLYLELLQYLSFGSLREDCCYDSCIFGLHGISILEDLVIAIADGVASVYLEFISVDSDVSSKNNRLDMSFCALSTRELQKLRNEVALNQWLCHNMDTVVSMYEDRFDLCTFGSQRIDLPNTSQTETQSWWRRLTQLNTKPVSPELQCMVINHFSMPVKRTKELRALAGWRYYFSLFLELSDISMPLIRAVVDKVSSAISFFLVTLIGRSLGLIYTGIRQSLKWK</sequence>
<protein>
    <submittedName>
        <fullName evidence="1">Uncharacterized protein</fullName>
    </submittedName>
</protein>
<dbReference type="InterPro" id="IPR022552">
    <property type="entry name" value="UPF_Ycf55"/>
</dbReference>
<dbReference type="Pfam" id="PF12452">
    <property type="entry name" value="DUF3685"/>
    <property type="match status" value="2"/>
</dbReference>
<dbReference type="EMBL" id="JASCZI010272267">
    <property type="protein sequence ID" value="MED6221377.1"/>
    <property type="molecule type" value="Genomic_DNA"/>
</dbReference>
<gene>
    <name evidence="1" type="ORF">PIB30_053975</name>
</gene>
<name>A0ABU6ZHB7_9FABA</name>
<dbReference type="Proteomes" id="UP001341840">
    <property type="component" value="Unassembled WGS sequence"/>
</dbReference>
<reference evidence="1 2" key="1">
    <citation type="journal article" date="2023" name="Plants (Basel)">
        <title>Bridging the Gap: Combining Genomics and Transcriptomics Approaches to Understand Stylosanthes scabra, an Orphan Legume from the Brazilian Caatinga.</title>
        <authorList>
            <person name="Ferreira-Neto J.R.C."/>
            <person name="da Silva M.D."/>
            <person name="Binneck E."/>
            <person name="de Melo N.F."/>
            <person name="da Silva R.H."/>
            <person name="de Melo A.L.T.M."/>
            <person name="Pandolfi V."/>
            <person name="Bustamante F.O."/>
            <person name="Brasileiro-Vidal A.C."/>
            <person name="Benko-Iseppon A.M."/>
        </authorList>
    </citation>
    <scope>NUCLEOTIDE SEQUENCE [LARGE SCALE GENOMIC DNA]</scope>
    <source>
        <tissue evidence="1">Leaves</tissue>
    </source>
</reference>
<comment type="caution">
    <text evidence="1">The sequence shown here is derived from an EMBL/GenBank/DDBJ whole genome shotgun (WGS) entry which is preliminary data.</text>
</comment>
<evidence type="ECO:0000313" key="2">
    <source>
        <dbReference type="Proteomes" id="UP001341840"/>
    </source>
</evidence>
<organism evidence="1 2">
    <name type="scientific">Stylosanthes scabra</name>
    <dbReference type="NCBI Taxonomy" id="79078"/>
    <lineage>
        <taxon>Eukaryota</taxon>
        <taxon>Viridiplantae</taxon>
        <taxon>Streptophyta</taxon>
        <taxon>Embryophyta</taxon>
        <taxon>Tracheophyta</taxon>
        <taxon>Spermatophyta</taxon>
        <taxon>Magnoliopsida</taxon>
        <taxon>eudicotyledons</taxon>
        <taxon>Gunneridae</taxon>
        <taxon>Pentapetalae</taxon>
        <taxon>rosids</taxon>
        <taxon>fabids</taxon>
        <taxon>Fabales</taxon>
        <taxon>Fabaceae</taxon>
        <taxon>Papilionoideae</taxon>
        <taxon>50 kb inversion clade</taxon>
        <taxon>dalbergioids sensu lato</taxon>
        <taxon>Dalbergieae</taxon>
        <taxon>Pterocarpus clade</taxon>
        <taxon>Stylosanthes</taxon>
    </lineage>
</organism>
<evidence type="ECO:0000313" key="1">
    <source>
        <dbReference type="EMBL" id="MED6221377.1"/>
    </source>
</evidence>
<dbReference type="PANTHER" id="PTHR36807">
    <property type="entry name" value="PHOSPHOGLYCOLATE PHOSPHATASE"/>
    <property type="match status" value="1"/>
</dbReference>
<accession>A0ABU6ZHB7</accession>
<dbReference type="PANTHER" id="PTHR36807:SF2">
    <property type="entry name" value="PHOSPHOGLYCOLATE PHOSPHATASE"/>
    <property type="match status" value="1"/>
</dbReference>
<proteinExistence type="predicted"/>
<keyword evidence="2" id="KW-1185">Reference proteome</keyword>